<feature type="transmembrane region" description="Helical" evidence="7">
    <location>
        <begin position="189"/>
        <end position="211"/>
    </location>
</feature>
<comment type="caution">
    <text evidence="9">The sequence shown here is derived from an EMBL/GenBank/DDBJ whole genome shotgun (WGS) entry which is preliminary data.</text>
</comment>
<evidence type="ECO:0000256" key="1">
    <source>
        <dbReference type="ARBA" id="ARBA00004651"/>
    </source>
</evidence>
<keyword evidence="4 7" id="KW-0812">Transmembrane</keyword>
<feature type="transmembrane region" description="Helical" evidence="7">
    <location>
        <begin position="232"/>
        <end position="256"/>
    </location>
</feature>
<keyword evidence="3" id="KW-1003">Cell membrane</keyword>
<dbReference type="AlphaFoldDB" id="A0A9D1FYU4"/>
<accession>A0A9D1FYU4</accession>
<evidence type="ECO:0000256" key="4">
    <source>
        <dbReference type="ARBA" id="ARBA00022692"/>
    </source>
</evidence>
<keyword evidence="6 7" id="KW-0472">Membrane</keyword>
<dbReference type="PROSITE" id="PS50928">
    <property type="entry name" value="ABC_TM1"/>
    <property type="match status" value="1"/>
</dbReference>
<evidence type="ECO:0000256" key="2">
    <source>
        <dbReference type="ARBA" id="ARBA00022448"/>
    </source>
</evidence>
<evidence type="ECO:0000256" key="6">
    <source>
        <dbReference type="ARBA" id="ARBA00023136"/>
    </source>
</evidence>
<dbReference type="InterPro" id="IPR000515">
    <property type="entry name" value="MetI-like"/>
</dbReference>
<organism evidence="9 10">
    <name type="scientific">Candidatus Alectryocaccomicrobium excrementavium</name>
    <dbReference type="NCBI Taxonomy" id="2840668"/>
    <lineage>
        <taxon>Bacteria</taxon>
        <taxon>Bacillati</taxon>
        <taxon>Bacillota</taxon>
        <taxon>Clostridia</taxon>
        <taxon>Candidatus Alectryocaccomicrobium</taxon>
    </lineage>
</organism>
<name>A0A9D1FYU4_9FIRM</name>
<reference evidence="9" key="1">
    <citation type="submission" date="2020-10" db="EMBL/GenBank/DDBJ databases">
        <authorList>
            <person name="Gilroy R."/>
        </authorList>
    </citation>
    <scope>NUCLEOTIDE SEQUENCE</scope>
    <source>
        <strain evidence="9">13766</strain>
    </source>
</reference>
<evidence type="ECO:0000256" key="7">
    <source>
        <dbReference type="RuleBase" id="RU363032"/>
    </source>
</evidence>
<dbReference type="Gene3D" id="1.10.3720.10">
    <property type="entry name" value="MetI-like"/>
    <property type="match status" value="1"/>
</dbReference>
<dbReference type="InterPro" id="IPR035906">
    <property type="entry name" value="MetI-like_sf"/>
</dbReference>
<sequence length="326" mass="37038">MAHPASVLYERNRPLGERLARGFSKGKYVYLMFLPVALYYIIFCYLPMYGIVIAFQDYKPGMSFFSSAEFVGLENFQELFASPMFPKLIINTLMLNLWELMVGFPAPIILALLLNELRSQKFKRVVQTISYLPHFIAMVVVIGILKDVLSSEGLFNQIRQFVHVNILGLPLADFKPVLYLNMPKYFRPIYTLSGVWQGIGWGSIIYLSTLSSIDPQLYEAAEIDGAKRFRKMLSVTLPGISPTVIIMLIFAVGGLMNTGFEKLILLYQPLTYDVADTLGTYVYRKGLEEARYSFSTAVNLFTTIINFILVISVNKISRMVSETSLW</sequence>
<feature type="transmembrane region" description="Helical" evidence="7">
    <location>
        <begin position="88"/>
        <end position="113"/>
    </location>
</feature>
<dbReference type="GO" id="GO:0005886">
    <property type="term" value="C:plasma membrane"/>
    <property type="evidence" value="ECO:0007669"/>
    <property type="project" value="UniProtKB-SubCell"/>
</dbReference>
<dbReference type="InterPro" id="IPR050809">
    <property type="entry name" value="UgpAE/MalFG_permease"/>
</dbReference>
<dbReference type="Proteomes" id="UP000824140">
    <property type="component" value="Unassembled WGS sequence"/>
</dbReference>
<dbReference type="Pfam" id="PF00528">
    <property type="entry name" value="BPD_transp_1"/>
    <property type="match status" value="1"/>
</dbReference>
<dbReference type="EMBL" id="DVJN01000003">
    <property type="protein sequence ID" value="HIS91415.1"/>
    <property type="molecule type" value="Genomic_DNA"/>
</dbReference>
<evidence type="ECO:0000313" key="10">
    <source>
        <dbReference type="Proteomes" id="UP000824140"/>
    </source>
</evidence>
<evidence type="ECO:0000259" key="8">
    <source>
        <dbReference type="PROSITE" id="PS50928"/>
    </source>
</evidence>
<comment type="subcellular location">
    <subcellularLocation>
        <location evidence="1 7">Cell membrane</location>
        <topology evidence="1 7">Multi-pass membrane protein</topology>
    </subcellularLocation>
</comment>
<evidence type="ECO:0000256" key="5">
    <source>
        <dbReference type="ARBA" id="ARBA00022989"/>
    </source>
</evidence>
<feature type="transmembrane region" description="Helical" evidence="7">
    <location>
        <begin position="292"/>
        <end position="313"/>
    </location>
</feature>
<evidence type="ECO:0000313" key="9">
    <source>
        <dbReference type="EMBL" id="HIS91415.1"/>
    </source>
</evidence>
<reference evidence="9" key="2">
    <citation type="journal article" date="2021" name="PeerJ">
        <title>Extensive microbial diversity within the chicken gut microbiome revealed by metagenomics and culture.</title>
        <authorList>
            <person name="Gilroy R."/>
            <person name="Ravi A."/>
            <person name="Getino M."/>
            <person name="Pursley I."/>
            <person name="Horton D.L."/>
            <person name="Alikhan N.F."/>
            <person name="Baker D."/>
            <person name="Gharbi K."/>
            <person name="Hall N."/>
            <person name="Watson M."/>
            <person name="Adriaenssens E.M."/>
            <person name="Foster-Nyarko E."/>
            <person name="Jarju S."/>
            <person name="Secka A."/>
            <person name="Antonio M."/>
            <person name="Oren A."/>
            <person name="Chaudhuri R.R."/>
            <person name="La Ragione R."/>
            <person name="Hildebrand F."/>
            <person name="Pallen M.J."/>
        </authorList>
    </citation>
    <scope>NUCLEOTIDE SEQUENCE</scope>
    <source>
        <strain evidence="9">13766</strain>
    </source>
</reference>
<feature type="transmembrane region" description="Helical" evidence="7">
    <location>
        <begin position="125"/>
        <end position="145"/>
    </location>
</feature>
<dbReference type="CDD" id="cd06261">
    <property type="entry name" value="TM_PBP2"/>
    <property type="match status" value="1"/>
</dbReference>
<proteinExistence type="inferred from homology"/>
<dbReference type="GO" id="GO:0055085">
    <property type="term" value="P:transmembrane transport"/>
    <property type="evidence" value="ECO:0007669"/>
    <property type="project" value="InterPro"/>
</dbReference>
<keyword evidence="2 7" id="KW-0813">Transport</keyword>
<feature type="transmembrane region" description="Helical" evidence="7">
    <location>
        <begin position="28"/>
        <end position="55"/>
    </location>
</feature>
<protein>
    <submittedName>
        <fullName evidence="9">Sugar ABC transporter permease</fullName>
    </submittedName>
</protein>
<gene>
    <name evidence="9" type="ORF">IAA84_00175</name>
</gene>
<comment type="similarity">
    <text evidence="7">Belongs to the binding-protein-dependent transport system permease family.</text>
</comment>
<dbReference type="PANTHER" id="PTHR43227:SF11">
    <property type="entry name" value="BLL4140 PROTEIN"/>
    <property type="match status" value="1"/>
</dbReference>
<evidence type="ECO:0000256" key="3">
    <source>
        <dbReference type="ARBA" id="ARBA00022475"/>
    </source>
</evidence>
<dbReference type="PANTHER" id="PTHR43227">
    <property type="entry name" value="BLL4140 PROTEIN"/>
    <property type="match status" value="1"/>
</dbReference>
<dbReference type="SUPFAM" id="SSF161098">
    <property type="entry name" value="MetI-like"/>
    <property type="match status" value="1"/>
</dbReference>
<feature type="domain" description="ABC transmembrane type-1" evidence="8">
    <location>
        <begin position="89"/>
        <end position="313"/>
    </location>
</feature>
<keyword evidence="5 7" id="KW-1133">Transmembrane helix</keyword>